<comment type="caution">
    <text evidence="1">The sequence shown here is derived from an EMBL/GenBank/DDBJ whole genome shotgun (WGS) entry which is preliminary data.</text>
</comment>
<dbReference type="Proteomes" id="UP000245880">
    <property type="component" value="Unassembled WGS sequence"/>
</dbReference>
<dbReference type="AlphaFoldDB" id="A0A316ASB0"/>
<protein>
    <submittedName>
        <fullName evidence="1">Uncharacterized protein</fullName>
    </submittedName>
</protein>
<organism evidence="1 2">
    <name type="scientific">Dyadobacter jejuensis</name>
    <dbReference type="NCBI Taxonomy" id="1082580"/>
    <lineage>
        <taxon>Bacteria</taxon>
        <taxon>Pseudomonadati</taxon>
        <taxon>Bacteroidota</taxon>
        <taxon>Cytophagia</taxon>
        <taxon>Cytophagales</taxon>
        <taxon>Spirosomataceae</taxon>
        <taxon>Dyadobacter</taxon>
    </lineage>
</organism>
<sequence>MLVTANLFTGTVCQRECPGKRNTIIDCSVSHYSHETDKRYPIFLPVNKKFINEL</sequence>
<proteinExistence type="predicted"/>
<evidence type="ECO:0000313" key="2">
    <source>
        <dbReference type="Proteomes" id="UP000245880"/>
    </source>
</evidence>
<gene>
    <name evidence="1" type="ORF">CLV98_101686</name>
</gene>
<name>A0A316ASB0_9BACT</name>
<dbReference type="EMBL" id="QGDT01000001">
    <property type="protein sequence ID" value="PWJ60502.1"/>
    <property type="molecule type" value="Genomic_DNA"/>
</dbReference>
<reference evidence="1 2" key="1">
    <citation type="submission" date="2018-03" db="EMBL/GenBank/DDBJ databases">
        <title>Genomic Encyclopedia of Archaeal and Bacterial Type Strains, Phase II (KMG-II): from individual species to whole genera.</title>
        <authorList>
            <person name="Goeker M."/>
        </authorList>
    </citation>
    <scope>NUCLEOTIDE SEQUENCE [LARGE SCALE GENOMIC DNA]</scope>
    <source>
        <strain evidence="1 2">DSM 100346</strain>
    </source>
</reference>
<accession>A0A316ASB0</accession>
<keyword evidence="2" id="KW-1185">Reference proteome</keyword>
<evidence type="ECO:0000313" key="1">
    <source>
        <dbReference type="EMBL" id="PWJ60502.1"/>
    </source>
</evidence>